<evidence type="ECO:0000256" key="1">
    <source>
        <dbReference type="SAM" id="MobiDB-lite"/>
    </source>
</evidence>
<keyword evidence="3" id="KW-1185">Reference proteome</keyword>
<protein>
    <submittedName>
        <fullName evidence="2">Uncharacterized protein</fullName>
    </submittedName>
</protein>
<evidence type="ECO:0000313" key="3">
    <source>
        <dbReference type="Proteomes" id="UP000765509"/>
    </source>
</evidence>
<organism evidence="2 3">
    <name type="scientific">Austropuccinia psidii MF-1</name>
    <dbReference type="NCBI Taxonomy" id="1389203"/>
    <lineage>
        <taxon>Eukaryota</taxon>
        <taxon>Fungi</taxon>
        <taxon>Dikarya</taxon>
        <taxon>Basidiomycota</taxon>
        <taxon>Pucciniomycotina</taxon>
        <taxon>Pucciniomycetes</taxon>
        <taxon>Pucciniales</taxon>
        <taxon>Sphaerophragmiaceae</taxon>
        <taxon>Austropuccinia</taxon>
    </lineage>
</organism>
<evidence type="ECO:0000313" key="2">
    <source>
        <dbReference type="EMBL" id="MBW0506590.1"/>
    </source>
</evidence>
<dbReference type="EMBL" id="AVOT02019184">
    <property type="protein sequence ID" value="MBW0506590.1"/>
    <property type="molecule type" value="Genomic_DNA"/>
</dbReference>
<accession>A0A9Q3HM20</accession>
<comment type="caution">
    <text evidence="2">The sequence shown here is derived from an EMBL/GenBank/DDBJ whole genome shotgun (WGS) entry which is preliminary data.</text>
</comment>
<gene>
    <name evidence="2" type="ORF">O181_046305</name>
</gene>
<dbReference type="AlphaFoldDB" id="A0A9Q3HM20"/>
<feature type="compositionally biased region" description="Polar residues" evidence="1">
    <location>
        <begin position="85"/>
        <end position="96"/>
    </location>
</feature>
<sequence length="96" mass="10867">MAYQMLRLSDLMVVNTRNATFNEKVFPAVGNKQTSPLWHIEGENTGIKYYDLHTEPFKNSLFGNPQMVDSKHSNFLEEPAAEPDTGSSSQWLFGTI</sequence>
<proteinExistence type="predicted"/>
<name>A0A9Q3HM20_9BASI</name>
<feature type="region of interest" description="Disordered" evidence="1">
    <location>
        <begin position="73"/>
        <end position="96"/>
    </location>
</feature>
<reference evidence="2" key="1">
    <citation type="submission" date="2021-03" db="EMBL/GenBank/DDBJ databases">
        <title>Draft genome sequence of rust myrtle Austropuccinia psidii MF-1, a brazilian biotype.</title>
        <authorList>
            <person name="Quecine M.C."/>
            <person name="Pachon D.M.R."/>
            <person name="Bonatelli M.L."/>
            <person name="Correr F.H."/>
            <person name="Franceschini L.M."/>
            <person name="Leite T.F."/>
            <person name="Margarido G.R.A."/>
            <person name="Almeida C.A."/>
            <person name="Ferrarezi J.A."/>
            <person name="Labate C.A."/>
        </authorList>
    </citation>
    <scope>NUCLEOTIDE SEQUENCE</scope>
    <source>
        <strain evidence="2">MF-1</strain>
    </source>
</reference>
<dbReference type="Proteomes" id="UP000765509">
    <property type="component" value="Unassembled WGS sequence"/>
</dbReference>